<comment type="caution">
    <text evidence="1">The sequence shown here is derived from an EMBL/GenBank/DDBJ whole genome shotgun (WGS) entry which is preliminary data.</text>
</comment>
<proteinExistence type="predicted"/>
<dbReference type="Proteomes" id="UP001165186">
    <property type="component" value="Unassembled WGS sequence"/>
</dbReference>
<reference evidence="1" key="1">
    <citation type="submission" date="2024-09" db="EMBL/GenBank/DDBJ databases">
        <title>Draft Genome Sequences of Neofusicoccum parvum.</title>
        <authorList>
            <person name="Ashida A."/>
            <person name="Camagna M."/>
            <person name="Tanaka A."/>
            <person name="Takemoto D."/>
        </authorList>
    </citation>
    <scope>NUCLEOTIDE SEQUENCE</scope>
    <source>
        <strain evidence="1">PPO83</strain>
    </source>
</reference>
<accession>A0ACB5RX23</accession>
<evidence type="ECO:0000313" key="2">
    <source>
        <dbReference type="Proteomes" id="UP001165186"/>
    </source>
</evidence>
<sequence>MSATNATPANGHSPQDDLPSLAALFLIKFDLKVGYTITWKRSLPDRTSPLPPQPDGRLLIAPQSSSTEP</sequence>
<dbReference type="EMBL" id="BSXG01000017">
    <property type="protein sequence ID" value="GME25067.1"/>
    <property type="molecule type" value="Genomic_DNA"/>
</dbReference>
<organism evidence="1 2">
    <name type="scientific">Neofusicoccum parvum</name>
    <dbReference type="NCBI Taxonomy" id="310453"/>
    <lineage>
        <taxon>Eukaryota</taxon>
        <taxon>Fungi</taxon>
        <taxon>Dikarya</taxon>
        <taxon>Ascomycota</taxon>
        <taxon>Pezizomycotina</taxon>
        <taxon>Dothideomycetes</taxon>
        <taxon>Dothideomycetes incertae sedis</taxon>
        <taxon>Botryosphaeriales</taxon>
        <taxon>Botryosphaeriaceae</taxon>
        <taxon>Neofusicoccum</taxon>
    </lineage>
</organism>
<name>A0ACB5RX23_9PEZI</name>
<gene>
    <name evidence="1" type="primary">g1703</name>
    <name evidence="1" type="ORF">NpPPO83_00001703</name>
</gene>
<evidence type="ECO:0000313" key="1">
    <source>
        <dbReference type="EMBL" id="GME25067.1"/>
    </source>
</evidence>
<protein>
    <submittedName>
        <fullName evidence="1">Uncharacterized protein LTHEOB_2571</fullName>
    </submittedName>
</protein>
<keyword evidence="2" id="KW-1185">Reference proteome</keyword>